<dbReference type="NCBIfam" id="NF005559">
    <property type="entry name" value="PRK07231.1"/>
    <property type="match status" value="1"/>
</dbReference>
<dbReference type="InterPro" id="IPR002347">
    <property type="entry name" value="SDR_fam"/>
</dbReference>
<evidence type="ECO:0000313" key="4">
    <source>
        <dbReference type="Proteomes" id="UP000032866"/>
    </source>
</evidence>
<dbReference type="AlphaFoldDB" id="A0A9W3K365"/>
<name>A0A9W3K365_BURCE</name>
<dbReference type="PANTHER" id="PTHR42760">
    <property type="entry name" value="SHORT-CHAIN DEHYDROGENASES/REDUCTASES FAMILY MEMBER"/>
    <property type="match status" value="1"/>
</dbReference>
<evidence type="ECO:0000313" key="3">
    <source>
        <dbReference type="EMBL" id="AFQ49933.1"/>
    </source>
</evidence>
<dbReference type="EMBL" id="CP003775">
    <property type="protein sequence ID" value="AFQ49933.1"/>
    <property type="molecule type" value="Genomic_DNA"/>
</dbReference>
<dbReference type="PROSITE" id="PS00061">
    <property type="entry name" value="ADH_SHORT"/>
    <property type="match status" value="1"/>
</dbReference>
<evidence type="ECO:0000256" key="2">
    <source>
        <dbReference type="ARBA" id="ARBA00023002"/>
    </source>
</evidence>
<dbReference type="PRINTS" id="PR00080">
    <property type="entry name" value="SDRFAMILY"/>
</dbReference>
<organism evidence="3 4">
    <name type="scientific">Burkholderia cepacia GG4</name>
    <dbReference type="NCBI Taxonomy" id="1009846"/>
    <lineage>
        <taxon>Bacteria</taxon>
        <taxon>Pseudomonadati</taxon>
        <taxon>Pseudomonadota</taxon>
        <taxon>Betaproteobacteria</taxon>
        <taxon>Burkholderiales</taxon>
        <taxon>Burkholderiaceae</taxon>
        <taxon>Burkholderia</taxon>
        <taxon>Burkholderia cepacia complex</taxon>
    </lineage>
</organism>
<dbReference type="PANTHER" id="PTHR42760:SF133">
    <property type="entry name" value="3-OXOACYL-[ACYL-CARRIER-PROTEIN] REDUCTASE"/>
    <property type="match status" value="1"/>
</dbReference>
<comment type="similarity">
    <text evidence="1">Belongs to the short-chain dehydrogenases/reductases (SDR) family.</text>
</comment>
<reference evidence="3 4" key="1">
    <citation type="journal article" date="2012" name="J. Bacteriol.">
        <title>Complete Genome Sequence of Burkholderia sp. Strain GG4, a Betaproteobacterium That Reduces 3-Oxo-N-Acylhomoserine Lactones and Produces Different N-Acylhomoserine Lactones.</title>
        <authorList>
            <person name="Hong K.W."/>
            <person name="Koh C.L."/>
            <person name="Sam C.K."/>
            <person name="Yin W.F."/>
            <person name="Chan K.G."/>
        </authorList>
    </citation>
    <scope>NUCLEOTIDE SEQUENCE [LARGE SCALE GENOMIC DNA]</scope>
    <source>
        <strain evidence="3 4">GG4</strain>
    </source>
</reference>
<dbReference type="RefSeq" id="WP_014898707.1">
    <property type="nucleotide sequence ID" value="NC_018514.1"/>
</dbReference>
<proteinExistence type="inferred from homology"/>
<dbReference type="KEGG" id="bct:GEM_3542"/>
<dbReference type="InterPro" id="IPR036291">
    <property type="entry name" value="NAD(P)-bd_dom_sf"/>
</dbReference>
<dbReference type="Proteomes" id="UP000032866">
    <property type="component" value="Chromosome 2"/>
</dbReference>
<evidence type="ECO:0000256" key="1">
    <source>
        <dbReference type="ARBA" id="ARBA00006484"/>
    </source>
</evidence>
<accession>A0A9W3K365</accession>
<dbReference type="Gene3D" id="3.40.50.720">
    <property type="entry name" value="NAD(P)-binding Rossmann-like Domain"/>
    <property type="match status" value="1"/>
</dbReference>
<dbReference type="PRINTS" id="PR00081">
    <property type="entry name" value="GDHRDH"/>
</dbReference>
<dbReference type="InterPro" id="IPR020904">
    <property type="entry name" value="Sc_DH/Rdtase_CS"/>
</dbReference>
<dbReference type="SUPFAM" id="SSF51735">
    <property type="entry name" value="NAD(P)-binding Rossmann-fold domains"/>
    <property type="match status" value="1"/>
</dbReference>
<sequence length="258" mass="27183">MSRLDGRCAVVTGAARGLGLAAARRLAAAGAHVLLTDMCRDEGEAHAAALRADGHDAYFVVQDVTDPERWPGVLDVAIERWGRLDMLVNNAGIAEIADIETLDFAGWRRTMSVNLDSVFLGMQAAIARMKQSGGGAIVNVASIEGLVGEPLVPAYNASKGGVRLLTRSAALHCAERGYGIRINSVCPGFANTQMVSGAVSKMSTSDADAFASRLMARIPMHRLADPDEIARAIVFLVSDDSSYMTGADLVIDGGYTAC</sequence>
<dbReference type="Pfam" id="PF13561">
    <property type="entry name" value="adh_short_C2"/>
    <property type="match status" value="1"/>
</dbReference>
<protein>
    <submittedName>
        <fullName evidence="3">Bacilysin biosynthesis oxidoreductase BacC</fullName>
    </submittedName>
</protein>
<dbReference type="GO" id="GO:0016616">
    <property type="term" value="F:oxidoreductase activity, acting on the CH-OH group of donors, NAD or NADP as acceptor"/>
    <property type="evidence" value="ECO:0007669"/>
    <property type="project" value="TreeGrafter"/>
</dbReference>
<gene>
    <name evidence="3" type="ORF">GEM_3542</name>
</gene>
<dbReference type="FunFam" id="3.40.50.720:FF:000084">
    <property type="entry name" value="Short-chain dehydrogenase reductase"/>
    <property type="match status" value="1"/>
</dbReference>
<keyword evidence="2" id="KW-0560">Oxidoreductase</keyword>